<evidence type="ECO:0000256" key="3">
    <source>
        <dbReference type="ARBA" id="ARBA00023136"/>
    </source>
</evidence>
<dbReference type="Pfam" id="PF07690">
    <property type="entry name" value="MFS_1"/>
    <property type="match status" value="1"/>
</dbReference>
<name>A0A562KHZ2_9BRAD</name>
<proteinExistence type="predicted"/>
<evidence type="ECO:0000313" key="5">
    <source>
        <dbReference type="EMBL" id="TWH94987.1"/>
    </source>
</evidence>
<evidence type="ECO:0008006" key="7">
    <source>
        <dbReference type="Google" id="ProtNLM"/>
    </source>
</evidence>
<feature type="transmembrane region" description="Helical" evidence="4">
    <location>
        <begin position="104"/>
        <end position="124"/>
    </location>
</feature>
<dbReference type="InterPro" id="IPR011701">
    <property type="entry name" value="MFS"/>
</dbReference>
<dbReference type="AlphaFoldDB" id="A0A562KHZ2"/>
<gene>
    <name evidence="5" type="ORF">IQ17_06678</name>
</gene>
<dbReference type="InterPro" id="IPR036259">
    <property type="entry name" value="MFS_trans_sf"/>
</dbReference>
<keyword evidence="6" id="KW-1185">Reference proteome</keyword>
<feature type="transmembrane region" description="Helical" evidence="4">
    <location>
        <begin position="70"/>
        <end position="92"/>
    </location>
</feature>
<keyword evidence="2 4" id="KW-1133">Transmembrane helix</keyword>
<evidence type="ECO:0000256" key="1">
    <source>
        <dbReference type="ARBA" id="ARBA00022692"/>
    </source>
</evidence>
<feature type="transmembrane region" description="Helical" evidence="4">
    <location>
        <begin position="199"/>
        <end position="223"/>
    </location>
</feature>
<protein>
    <recommendedName>
        <fullName evidence="7">MFS transporter</fullName>
    </recommendedName>
</protein>
<dbReference type="Gene3D" id="1.20.1250.20">
    <property type="entry name" value="MFS general substrate transporter like domains"/>
    <property type="match status" value="1"/>
</dbReference>
<evidence type="ECO:0000313" key="6">
    <source>
        <dbReference type="Proteomes" id="UP000317176"/>
    </source>
</evidence>
<dbReference type="EMBL" id="VLKL01000033">
    <property type="protein sequence ID" value="TWH94987.1"/>
    <property type="molecule type" value="Genomic_DNA"/>
</dbReference>
<keyword evidence="1 4" id="KW-0812">Transmembrane</keyword>
<sequence length="233" mass="25401">MIYLLVPESASATPVLRGTAVASLKKIYTDPHFWRLAPLSATSVGTAWALQGLWAAQWFTDVEGLDRAALVQHLLVMTVALSLGALLLGVLADRLRRYGIGTEALLAVVGLMFIAVQFAIILRWPLSSYVLWAAVAAVGAATVLSYAILASYFPKELAGRANAALNVFHIGGAFVLQYATGVVLEHWTPQAGHYPEIAYQIAFFLNLVLQIIAWVWFAFPWVLRPSTSARFSD</sequence>
<feature type="transmembrane region" description="Helical" evidence="4">
    <location>
        <begin position="130"/>
        <end position="149"/>
    </location>
</feature>
<dbReference type="GO" id="GO:0022857">
    <property type="term" value="F:transmembrane transporter activity"/>
    <property type="evidence" value="ECO:0007669"/>
    <property type="project" value="InterPro"/>
</dbReference>
<evidence type="ECO:0000256" key="4">
    <source>
        <dbReference type="SAM" id="Phobius"/>
    </source>
</evidence>
<keyword evidence="3 4" id="KW-0472">Membrane</keyword>
<feature type="transmembrane region" description="Helical" evidence="4">
    <location>
        <begin position="161"/>
        <end position="179"/>
    </location>
</feature>
<comment type="caution">
    <text evidence="5">The sequence shown here is derived from an EMBL/GenBank/DDBJ whole genome shotgun (WGS) entry which is preliminary data.</text>
</comment>
<evidence type="ECO:0000256" key="2">
    <source>
        <dbReference type="ARBA" id="ARBA00022989"/>
    </source>
</evidence>
<feature type="transmembrane region" description="Helical" evidence="4">
    <location>
        <begin position="33"/>
        <end position="50"/>
    </location>
</feature>
<dbReference type="SUPFAM" id="SSF103473">
    <property type="entry name" value="MFS general substrate transporter"/>
    <property type="match status" value="1"/>
</dbReference>
<dbReference type="RefSeq" id="WP_011090982.1">
    <property type="nucleotide sequence ID" value="NZ_CP088014.1"/>
</dbReference>
<accession>A0A562KHZ2</accession>
<reference evidence="5 6" key="1">
    <citation type="journal article" date="2015" name="Stand. Genomic Sci.">
        <title>Genomic Encyclopedia of Bacterial and Archaeal Type Strains, Phase III: the genomes of soil and plant-associated and newly described type strains.</title>
        <authorList>
            <person name="Whitman W.B."/>
            <person name="Woyke T."/>
            <person name="Klenk H.P."/>
            <person name="Zhou Y."/>
            <person name="Lilburn T.G."/>
            <person name="Beck B.J."/>
            <person name="De Vos P."/>
            <person name="Vandamme P."/>
            <person name="Eisen J.A."/>
            <person name="Garrity G."/>
            <person name="Hugenholtz P."/>
            <person name="Kyrpides N.C."/>
        </authorList>
    </citation>
    <scope>NUCLEOTIDE SEQUENCE [LARGE SCALE GENOMIC DNA]</scope>
    <source>
        <strain evidence="5 6">CGMCC 1.10947</strain>
    </source>
</reference>
<dbReference type="Proteomes" id="UP000317176">
    <property type="component" value="Unassembled WGS sequence"/>
</dbReference>
<dbReference type="OrthoDB" id="272777at2"/>
<organism evidence="5 6">
    <name type="scientific">Bradyrhizobium daqingense</name>
    <dbReference type="NCBI Taxonomy" id="993502"/>
    <lineage>
        <taxon>Bacteria</taxon>
        <taxon>Pseudomonadati</taxon>
        <taxon>Pseudomonadota</taxon>
        <taxon>Alphaproteobacteria</taxon>
        <taxon>Hyphomicrobiales</taxon>
        <taxon>Nitrobacteraceae</taxon>
        <taxon>Bradyrhizobium</taxon>
    </lineage>
</organism>